<dbReference type="HOGENOM" id="CLU_101888_1_1_1"/>
<dbReference type="GO" id="GO:0030674">
    <property type="term" value="F:protein-macromolecule adaptor activity"/>
    <property type="evidence" value="ECO:0000318"/>
    <property type="project" value="GO_Central"/>
</dbReference>
<dbReference type="Proteomes" id="UP000001593">
    <property type="component" value="Unassembled WGS sequence"/>
</dbReference>
<dbReference type="EMBL" id="DS469546">
    <property type="protein sequence ID" value="EDO44235.1"/>
    <property type="molecule type" value="Genomic_DNA"/>
</dbReference>
<dbReference type="SUPFAM" id="SSF69103">
    <property type="entry name" value="Arp2/3 complex 16 kDa subunit ARPC5"/>
    <property type="match status" value="1"/>
</dbReference>
<dbReference type="OrthoDB" id="429520at2759"/>
<reference evidence="8 9" key="1">
    <citation type="journal article" date="2007" name="Science">
        <title>Sea anemone genome reveals ancestral eumetazoan gene repertoire and genomic organization.</title>
        <authorList>
            <person name="Putnam N.H."/>
            <person name="Srivastava M."/>
            <person name="Hellsten U."/>
            <person name="Dirks B."/>
            <person name="Chapman J."/>
            <person name="Salamov A."/>
            <person name="Terry A."/>
            <person name="Shapiro H."/>
            <person name="Lindquist E."/>
            <person name="Kapitonov V.V."/>
            <person name="Jurka J."/>
            <person name="Genikhovich G."/>
            <person name="Grigoriev I.V."/>
            <person name="Lucas S.M."/>
            <person name="Steele R.E."/>
            <person name="Finnerty J.R."/>
            <person name="Technau U."/>
            <person name="Martindale M.Q."/>
            <person name="Rokhsar D.S."/>
        </authorList>
    </citation>
    <scope>NUCLEOTIDE SEQUENCE [LARGE SCALE GENOMIC DNA]</scope>
    <source>
        <strain evidence="9">CH2 X CH6</strain>
    </source>
</reference>
<gene>
    <name evidence="8" type="ORF">NEMVEDRAFT_v1g182709</name>
</gene>
<feature type="compositionally biased region" description="Polar residues" evidence="7">
    <location>
        <begin position="1"/>
        <end position="10"/>
    </location>
</feature>
<dbReference type="PIRSF" id="PIRSF039096">
    <property type="entry name" value="p16-ARC"/>
    <property type="match status" value="1"/>
</dbReference>
<feature type="region of interest" description="Disordered" evidence="7">
    <location>
        <begin position="1"/>
        <end position="42"/>
    </location>
</feature>
<dbReference type="GO" id="GO:0005885">
    <property type="term" value="C:Arp2/3 protein complex"/>
    <property type="evidence" value="ECO:0000318"/>
    <property type="project" value="GO_Central"/>
</dbReference>
<evidence type="ECO:0000256" key="4">
    <source>
        <dbReference type="ARBA" id="ARBA00023212"/>
    </source>
</evidence>
<proteinExistence type="inferred from homology"/>
<evidence type="ECO:0000256" key="6">
    <source>
        <dbReference type="RuleBase" id="RU004301"/>
    </source>
</evidence>
<dbReference type="GO" id="GO:0030833">
    <property type="term" value="P:regulation of actin filament polymerization"/>
    <property type="evidence" value="ECO:0007669"/>
    <property type="project" value="InterPro"/>
</dbReference>
<comment type="subcellular location">
    <subcellularLocation>
        <location evidence="1">Cytoplasm</location>
        <location evidence="1">Cytoskeleton</location>
    </subcellularLocation>
</comment>
<dbReference type="GO" id="GO:0030863">
    <property type="term" value="C:cortical cytoskeleton"/>
    <property type="evidence" value="ECO:0000318"/>
    <property type="project" value="GO_Central"/>
</dbReference>
<evidence type="ECO:0000256" key="3">
    <source>
        <dbReference type="ARBA" id="ARBA00022490"/>
    </source>
</evidence>
<name>A7RWB9_NEMVE</name>
<keyword evidence="4 6" id="KW-0206">Cytoskeleton</keyword>
<dbReference type="AlphaFoldDB" id="A7RWB9"/>
<dbReference type="OMA" id="GMGCIMR"/>
<dbReference type="FunFam" id="1.25.40.190:FF:000003">
    <property type="entry name" value="Actin-related protein 2/3 complex subunit 5"/>
    <property type="match status" value="1"/>
</dbReference>
<sequence length="150" mass="16512">MSKSSQSTQFRKVDIDELDENRFDDEQVDEGGMTGPDEGEVNSLLMSKKNGEALKAVLANPPVLSKNQAVKDKAFQLVLKVLTTTRSNEIDNALKGLTKSEVDILMKYIYRGFAQPNENSCGILLNWHEKVLAAGGLGSIIRGLTERKSI</sequence>
<organism evidence="8 9">
    <name type="scientific">Nematostella vectensis</name>
    <name type="common">Starlet sea anemone</name>
    <dbReference type="NCBI Taxonomy" id="45351"/>
    <lineage>
        <taxon>Eukaryota</taxon>
        <taxon>Metazoa</taxon>
        <taxon>Cnidaria</taxon>
        <taxon>Anthozoa</taxon>
        <taxon>Hexacorallia</taxon>
        <taxon>Actiniaria</taxon>
        <taxon>Edwardsiidae</taxon>
        <taxon>Nematostella</taxon>
    </lineage>
</organism>
<dbReference type="GO" id="GO:0016477">
    <property type="term" value="P:cell migration"/>
    <property type="evidence" value="ECO:0000318"/>
    <property type="project" value="GO_Central"/>
</dbReference>
<dbReference type="Gene3D" id="1.25.40.190">
    <property type="entry name" value="Actin-related protein 2/3 complex subunit 5"/>
    <property type="match status" value="1"/>
</dbReference>
<dbReference type="Pfam" id="PF04699">
    <property type="entry name" value="P16-Arc"/>
    <property type="match status" value="1"/>
</dbReference>
<dbReference type="eggNOG" id="KOG3380">
    <property type="taxonomic scope" value="Eukaryota"/>
</dbReference>
<evidence type="ECO:0000256" key="7">
    <source>
        <dbReference type="SAM" id="MobiDB-lite"/>
    </source>
</evidence>
<evidence type="ECO:0000313" key="8">
    <source>
        <dbReference type="EMBL" id="EDO44235.1"/>
    </source>
</evidence>
<comment type="similarity">
    <text evidence="2 6">Belongs to the ARPC5 family.</text>
</comment>
<keyword evidence="9" id="KW-1185">Reference proteome</keyword>
<dbReference type="STRING" id="45351.A7RWB9"/>
<evidence type="ECO:0000313" key="9">
    <source>
        <dbReference type="Proteomes" id="UP000001593"/>
    </source>
</evidence>
<dbReference type="GO" id="GO:0034314">
    <property type="term" value="P:Arp2/3 complex-mediated actin nucleation"/>
    <property type="evidence" value="ECO:0000318"/>
    <property type="project" value="GO_Central"/>
</dbReference>
<comment type="function">
    <text evidence="6">Functions as component of the Arp2/3 complex which is involved in regulation of actin polymerization and together with an activating nucleation-promoting factor (NPF) mediates the formation of branched actin networks. Arp2/3 complex plays a critical role in the control of cell morphogenesis via the modulation of cell polarity development.</text>
</comment>
<evidence type="ECO:0000256" key="5">
    <source>
        <dbReference type="ARBA" id="ARBA00060329"/>
    </source>
</evidence>
<evidence type="ECO:0000256" key="2">
    <source>
        <dbReference type="ARBA" id="ARBA00006084"/>
    </source>
</evidence>
<dbReference type="InterPro" id="IPR036743">
    <property type="entry name" value="ARPC5_sf"/>
</dbReference>
<dbReference type="PhylomeDB" id="A7RWB9"/>
<keyword evidence="3" id="KW-0963">Cytoplasm</keyword>
<accession>A7RWB9</accession>
<feature type="compositionally biased region" description="Basic and acidic residues" evidence="7">
    <location>
        <begin position="11"/>
        <end position="25"/>
    </location>
</feature>
<evidence type="ECO:0000256" key="1">
    <source>
        <dbReference type="ARBA" id="ARBA00004245"/>
    </source>
</evidence>
<dbReference type="PANTHER" id="PTHR12644">
    <property type="entry name" value="ARP2/3 COMPLEX 16 KD SUBUNIT P16-ARC"/>
    <property type="match status" value="1"/>
</dbReference>
<comment type="function">
    <text evidence="5">Functions as a component of the Arp2/3 complex which is involved in regulation of actin polymerization and together with an activating nucleation-promoting factor (NPF) mediates the formation of branched actin networks.</text>
</comment>
<dbReference type="InParanoid" id="A7RWB9"/>
<dbReference type="InterPro" id="IPR006789">
    <property type="entry name" value="ARPC5"/>
</dbReference>
<dbReference type="KEGG" id="nve:5516215"/>
<protein>
    <recommendedName>
        <fullName evidence="6">Actin-related protein 2/3 complex subunit 5</fullName>
    </recommendedName>
</protein>